<gene>
    <name evidence="1" type="ORF">B5E41_24035</name>
</gene>
<dbReference type="EMBL" id="MXPU01000019">
    <property type="protein sequence ID" value="OWO92014.1"/>
    <property type="molecule type" value="Genomic_DNA"/>
</dbReference>
<dbReference type="AlphaFoldDB" id="A0A246DP64"/>
<organism evidence="1 2">
    <name type="scientific">Rhizobium esperanzae</name>
    <dbReference type="NCBI Taxonomy" id="1967781"/>
    <lineage>
        <taxon>Bacteria</taxon>
        <taxon>Pseudomonadati</taxon>
        <taxon>Pseudomonadota</taxon>
        <taxon>Alphaproteobacteria</taxon>
        <taxon>Hyphomicrobiales</taxon>
        <taxon>Rhizobiaceae</taxon>
        <taxon>Rhizobium/Agrobacterium group</taxon>
        <taxon>Rhizobium</taxon>
    </lineage>
</organism>
<evidence type="ECO:0000313" key="2">
    <source>
        <dbReference type="Proteomes" id="UP000197269"/>
    </source>
</evidence>
<proteinExistence type="predicted"/>
<protein>
    <submittedName>
        <fullName evidence="1">Uncharacterized protein</fullName>
    </submittedName>
</protein>
<name>A0A246DP64_9HYPH</name>
<comment type="caution">
    <text evidence="1">The sequence shown here is derived from an EMBL/GenBank/DDBJ whole genome shotgun (WGS) entry which is preliminary data.</text>
</comment>
<reference evidence="1 2" key="1">
    <citation type="submission" date="2017-03" db="EMBL/GenBank/DDBJ databases">
        <title>Genome of strain Rhizobium sp. CNPSo 668.</title>
        <authorList>
            <person name="Ribeiro R."/>
        </authorList>
    </citation>
    <scope>NUCLEOTIDE SEQUENCE [LARGE SCALE GENOMIC DNA]</scope>
    <source>
        <strain evidence="1 2">CNPSo 668</strain>
    </source>
</reference>
<sequence>MASERKQSLLERLKWFPASLFKGQGHSDLVTATPFGHDDVYLTPITGDASEDTTYAIVKNPCAIRSFRLSSLPK</sequence>
<accession>A0A246DP64</accession>
<evidence type="ECO:0000313" key="1">
    <source>
        <dbReference type="EMBL" id="OWO92014.1"/>
    </source>
</evidence>
<dbReference type="Proteomes" id="UP000197269">
    <property type="component" value="Unassembled WGS sequence"/>
</dbReference>